<evidence type="ECO:0000313" key="2">
    <source>
        <dbReference type="EMBL" id="QOY28516.1"/>
    </source>
</evidence>
<proteinExistence type="predicted"/>
<dbReference type="InterPro" id="IPR003675">
    <property type="entry name" value="Rce1/LyrA-like_dom"/>
</dbReference>
<reference evidence="3" key="1">
    <citation type="submission" date="2020-10" db="EMBL/GenBank/DDBJ databases">
        <title>Complete genome sequence of Bacillus velezensis NST6.</title>
        <authorList>
            <person name="Choi J."/>
        </authorList>
    </citation>
    <scope>NUCLEOTIDE SEQUENCE [LARGE SCALE GENOMIC DNA]</scope>
    <source>
        <strain evidence="3">NST6</strain>
    </source>
</reference>
<name>A0A411A7F9_BACVE</name>
<organism evidence="2 3">
    <name type="scientific">Bacillus velezensis</name>
    <dbReference type="NCBI Taxonomy" id="492670"/>
    <lineage>
        <taxon>Bacteria</taxon>
        <taxon>Bacillati</taxon>
        <taxon>Bacillota</taxon>
        <taxon>Bacilli</taxon>
        <taxon>Bacillales</taxon>
        <taxon>Bacillaceae</taxon>
        <taxon>Bacillus</taxon>
        <taxon>Bacillus amyloliquefaciens group</taxon>
    </lineage>
</organism>
<evidence type="ECO:0000259" key="1">
    <source>
        <dbReference type="Pfam" id="PF02517"/>
    </source>
</evidence>
<dbReference type="AlphaFoldDB" id="A0A411A7F9"/>
<gene>
    <name evidence="2" type="ORF">BACVE_003557</name>
</gene>
<feature type="domain" description="CAAX prenyl protease 2/Lysostaphin resistance protein A-like" evidence="1">
    <location>
        <begin position="91"/>
        <end position="174"/>
    </location>
</feature>
<dbReference type="Proteomes" id="UP000587477">
    <property type="component" value="Chromosome"/>
</dbReference>
<protein>
    <recommendedName>
        <fullName evidence="1">CAAX prenyl protease 2/Lysostaphin resistance protein A-like domain-containing protein</fullName>
    </recommendedName>
</protein>
<dbReference type="Pfam" id="PF02517">
    <property type="entry name" value="Rce1-like"/>
    <property type="match status" value="1"/>
</dbReference>
<sequence length="195" mass="22613">MIQQLSDREIVIQLYATQLLILAVSAVIGFFFFTDIHDFLKLWHIRDDNIIWYGVTLAVLVIFADLAVMKWCPSHLYDDGGINVLLFKNRPVLHILFLTLLISFSEEILFRGVLQTHIGLWAASFIFTVLHFRYMAKWLLFMMVAGISLLLGLIYEWTGNLFVPVTAHFIIDAVFACQIRFQYVRRGFYDGNVKS</sequence>
<dbReference type="RefSeq" id="WP_025649801.1">
    <property type="nucleotide sequence ID" value="NZ_BDDG01000002.1"/>
</dbReference>
<accession>A0A411A7F9</accession>
<dbReference type="GO" id="GO:0080120">
    <property type="term" value="P:CAAX-box protein maturation"/>
    <property type="evidence" value="ECO:0007669"/>
    <property type="project" value="UniProtKB-ARBA"/>
</dbReference>
<evidence type="ECO:0000313" key="3">
    <source>
        <dbReference type="Proteomes" id="UP000587477"/>
    </source>
</evidence>
<dbReference type="GO" id="GO:0004175">
    <property type="term" value="F:endopeptidase activity"/>
    <property type="evidence" value="ECO:0007669"/>
    <property type="project" value="UniProtKB-ARBA"/>
</dbReference>
<dbReference type="EMBL" id="CP063687">
    <property type="protein sequence ID" value="QOY28516.1"/>
    <property type="molecule type" value="Genomic_DNA"/>
</dbReference>